<dbReference type="SUPFAM" id="SSF56399">
    <property type="entry name" value="ADP-ribosylation"/>
    <property type="match status" value="1"/>
</dbReference>
<feature type="domain" description="PARP catalytic" evidence="6">
    <location>
        <begin position="76"/>
        <end position="177"/>
    </location>
</feature>
<evidence type="ECO:0000256" key="5">
    <source>
        <dbReference type="RuleBase" id="RU362114"/>
    </source>
</evidence>
<organism evidence="7 8">
    <name type="scientific">Kingdonia uniflora</name>
    <dbReference type="NCBI Taxonomy" id="39325"/>
    <lineage>
        <taxon>Eukaryota</taxon>
        <taxon>Viridiplantae</taxon>
        <taxon>Streptophyta</taxon>
        <taxon>Embryophyta</taxon>
        <taxon>Tracheophyta</taxon>
        <taxon>Spermatophyta</taxon>
        <taxon>Magnoliopsida</taxon>
        <taxon>Ranunculales</taxon>
        <taxon>Circaeasteraceae</taxon>
        <taxon>Kingdonia</taxon>
    </lineage>
</organism>
<keyword evidence="3 5" id="KW-0520">NAD</keyword>
<reference evidence="7 8" key="1">
    <citation type="journal article" date="2020" name="IScience">
        <title>Genome Sequencing of the Endangered Kingdonia uniflora (Circaeasteraceae, Ranunculales) Reveals Potential Mechanisms of Evolutionary Specialization.</title>
        <authorList>
            <person name="Sun Y."/>
            <person name="Deng T."/>
            <person name="Zhang A."/>
            <person name="Moore M.J."/>
            <person name="Landis J.B."/>
            <person name="Lin N."/>
            <person name="Zhang H."/>
            <person name="Zhang X."/>
            <person name="Huang J."/>
            <person name="Zhang X."/>
            <person name="Sun H."/>
            <person name="Wang H."/>
        </authorList>
    </citation>
    <scope>NUCLEOTIDE SEQUENCE [LARGE SCALE GENOMIC DNA]</scope>
    <source>
        <strain evidence="7">TB1705</strain>
        <tissue evidence="7">Leaf</tissue>
    </source>
</reference>
<keyword evidence="2 5" id="KW-0808">Transferase</keyword>
<name>A0A7J7P2B3_9MAGN</name>
<dbReference type="PANTHER" id="PTHR10459">
    <property type="entry name" value="DNA LIGASE"/>
    <property type="match status" value="1"/>
</dbReference>
<evidence type="ECO:0000256" key="4">
    <source>
        <dbReference type="ARBA" id="ARBA00033987"/>
    </source>
</evidence>
<dbReference type="Gene3D" id="3.90.228.10">
    <property type="match status" value="1"/>
</dbReference>
<comment type="caution">
    <text evidence="7">The sequence shown here is derived from an EMBL/GenBank/DDBJ whole genome shotgun (WGS) entry which is preliminary data.</text>
</comment>
<dbReference type="GO" id="GO:0005730">
    <property type="term" value="C:nucleolus"/>
    <property type="evidence" value="ECO:0007669"/>
    <property type="project" value="TreeGrafter"/>
</dbReference>
<comment type="catalytic activity">
    <reaction evidence="4">
        <text>NAD(+) + (ADP-D-ribosyl)n-acceptor = nicotinamide + (ADP-D-ribosyl)n+1-acceptor + H(+).</text>
        <dbReference type="EC" id="2.4.2.30"/>
    </reaction>
</comment>
<gene>
    <name evidence="7" type="ORF">GIB67_022948</name>
</gene>
<evidence type="ECO:0000313" key="8">
    <source>
        <dbReference type="Proteomes" id="UP000541444"/>
    </source>
</evidence>
<accession>A0A7J7P2B3</accession>
<dbReference type="GO" id="GO:0070212">
    <property type="term" value="P:protein poly-ADP-ribosylation"/>
    <property type="evidence" value="ECO:0007669"/>
    <property type="project" value="TreeGrafter"/>
</dbReference>
<evidence type="ECO:0000259" key="6">
    <source>
        <dbReference type="PROSITE" id="PS51059"/>
    </source>
</evidence>
<dbReference type="OrthoDB" id="2017365at2759"/>
<proteinExistence type="predicted"/>
<dbReference type="EC" id="2.4.2.-" evidence="5"/>
<dbReference type="InterPro" id="IPR050800">
    <property type="entry name" value="ARTD/PARP"/>
</dbReference>
<dbReference type="GO" id="GO:0003950">
    <property type="term" value="F:NAD+ poly-ADP-ribosyltransferase activity"/>
    <property type="evidence" value="ECO:0007669"/>
    <property type="project" value="UniProtKB-UniRule"/>
</dbReference>
<evidence type="ECO:0000256" key="3">
    <source>
        <dbReference type="ARBA" id="ARBA00023027"/>
    </source>
</evidence>
<sequence length="177" mass="20023">MAEIQGKVEALGEIEVATKLLKEDMEMQVTKFFTGIIGADEGNSGQLEGLYSDLGVGFNVFPSETPIFYDGIVLEDPLYSHYKRLQCEMTPLQADSKEFFMIERYMQNTHAKTHSNYAVDIVQIFRVSRPAESDRFKKFCGTNNRMLLWHGSRLTNWTGILSQGRASITIQTILGLV</sequence>
<dbReference type="EMBL" id="JACGCM010000333">
    <property type="protein sequence ID" value="KAF6173589.1"/>
    <property type="molecule type" value="Genomic_DNA"/>
</dbReference>
<dbReference type="PROSITE" id="PS51059">
    <property type="entry name" value="PARP_CATALYTIC"/>
    <property type="match status" value="1"/>
</dbReference>
<protein>
    <recommendedName>
        <fullName evidence="5">Poly [ADP-ribose] polymerase</fullName>
        <shortName evidence="5">PARP</shortName>
        <ecNumber evidence="5">2.4.2.-</ecNumber>
    </recommendedName>
</protein>
<dbReference type="InterPro" id="IPR012317">
    <property type="entry name" value="Poly(ADP-ribose)pol_cat_dom"/>
</dbReference>
<keyword evidence="8" id="KW-1185">Reference proteome</keyword>
<dbReference type="Proteomes" id="UP000541444">
    <property type="component" value="Unassembled WGS sequence"/>
</dbReference>
<dbReference type="GO" id="GO:1990404">
    <property type="term" value="F:NAD+-protein mono-ADP-ribosyltransferase activity"/>
    <property type="evidence" value="ECO:0007669"/>
    <property type="project" value="TreeGrafter"/>
</dbReference>
<evidence type="ECO:0000256" key="1">
    <source>
        <dbReference type="ARBA" id="ARBA00022676"/>
    </source>
</evidence>
<dbReference type="Pfam" id="PF00644">
    <property type="entry name" value="PARP"/>
    <property type="match status" value="1"/>
</dbReference>
<keyword evidence="1 5" id="KW-0328">Glycosyltransferase</keyword>
<dbReference type="AlphaFoldDB" id="A0A7J7P2B3"/>
<dbReference type="PANTHER" id="PTHR10459:SF60">
    <property type="entry name" value="POLY [ADP-RIBOSE] POLYMERASE 2"/>
    <property type="match status" value="1"/>
</dbReference>
<evidence type="ECO:0000313" key="7">
    <source>
        <dbReference type="EMBL" id="KAF6173589.1"/>
    </source>
</evidence>
<evidence type="ECO:0000256" key="2">
    <source>
        <dbReference type="ARBA" id="ARBA00022679"/>
    </source>
</evidence>
<dbReference type="GO" id="GO:0006302">
    <property type="term" value="P:double-strand break repair"/>
    <property type="evidence" value="ECO:0007669"/>
    <property type="project" value="TreeGrafter"/>
</dbReference>